<accession>A0ABR9NUX8</accession>
<dbReference type="PANTHER" id="PTHR48228">
    <property type="entry name" value="SUCCINYL-COA--D-CITRAMALATE COA-TRANSFERASE"/>
    <property type="match status" value="1"/>
</dbReference>
<dbReference type="SUPFAM" id="SSF89796">
    <property type="entry name" value="CoA-transferase family III (CaiB/BaiF)"/>
    <property type="match status" value="1"/>
</dbReference>
<dbReference type="InterPro" id="IPR003673">
    <property type="entry name" value="CoA-Trfase_fam_III"/>
</dbReference>
<comment type="caution">
    <text evidence="1">The sequence shown here is derived from an EMBL/GenBank/DDBJ whole genome shotgun (WGS) entry which is preliminary data.</text>
</comment>
<dbReference type="EMBL" id="JADBFD010000010">
    <property type="protein sequence ID" value="MBE2888063.1"/>
    <property type="molecule type" value="Genomic_DNA"/>
</dbReference>
<organism evidence="1 2">
    <name type="scientific">Geobacter anodireducens</name>
    <dbReference type="NCBI Taxonomy" id="1340425"/>
    <lineage>
        <taxon>Bacteria</taxon>
        <taxon>Pseudomonadati</taxon>
        <taxon>Thermodesulfobacteriota</taxon>
        <taxon>Desulfuromonadia</taxon>
        <taxon>Geobacterales</taxon>
        <taxon>Geobacteraceae</taxon>
        <taxon>Geobacter</taxon>
    </lineage>
</organism>
<dbReference type="RefSeq" id="WP_192905491.1">
    <property type="nucleotide sequence ID" value="NZ_JADBFD010000010.1"/>
</dbReference>
<evidence type="ECO:0000313" key="1">
    <source>
        <dbReference type="EMBL" id="MBE2888063.1"/>
    </source>
</evidence>
<keyword evidence="2" id="KW-1185">Reference proteome</keyword>
<dbReference type="InterPro" id="IPR023606">
    <property type="entry name" value="CoA-Trfase_III_dom_1_sf"/>
</dbReference>
<dbReference type="Gene3D" id="3.40.50.10540">
    <property type="entry name" value="Crotonobetainyl-coa:carnitine coa-transferase, domain 1"/>
    <property type="match status" value="1"/>
</dbReference>
<sequence>MAAFMWHSTRCLTSKKKGLSPKSLVAKRPGLVILDYRAWGLEGDWRHWGGFDQLASSATGMAIKECGKDHPKLPPSYLLNDSLAAVLGTAGVMEALRRRTIDGGSYHVHVDLARISMWTQDIGLYSESDIQGLPLPPKSVDASELGHLDSDFGKTVYFSTPIRYSAFKPNLKYGATPLGKENIETWIRENS</sequence>
<dbReference type="PANTHER" id="PTHR48228:SF4">
    <property type="entry name" value="BLR3030 PROTEIN"/>
    <property type="match status" value="1"/>
</dbReference>
<evidence type="ECO:0000313" key="2">
    <source>
        <dbReference type="Proteomes" id="UP000618926"/>
    </source>
</evidence>
<dbReference type="Proteomes" id="UP000618926">
    <property type="component" value="Unassembled WGS sequence"/>
</dbReference>
<gene>
    <name evidence="1" type="ORF">IIE05_08780</name>
</gene>
<dbReference type="GO" id="GO:0016740">
    <property type="term" value="F:transferase activity"/>
    <property type="evidence" value="ECO:0007669"/>
    <property type="project" value="UniProtKB-KW"/>
</dbReference>
<dbReference type="Pfam" id="PF02515">
    <property type="entry name" value="CoA_transf_3"/>
    <property type="match status" value="1"/>
</dbReference>
<proteinExistence type="predicted"/>
<dbReference type="InterPro" id="IPR050509">
    <property type="entry name" value="CoA-transferase_III"/>
</dbReference>
<protein>
    <submittedName>
        <fullName evidence="1">CoA transferase</fullName>
    </submittedName>
</protein>
<keyword evidence="1" id="KW-0808">Transferase</keyword>
<name>A0ABR9NUX8_9BACT</name>
<reference evidence="1 2" key="1">
    <citation type="submission" date="2020-10" db="EMBL/GenBank/DDBJ databases">
        <title>Investigation of anaerobic biodegradation of phenanthrene by a sulfate-dependent Geobacter anodireducens strain PheS2.</title>
        <authorList>
            <person name="Zhang Z."/>
        </authorList>
    </citation>
    <scope>NUCLEOTIDE SEQUENCE [LARGE SCALE GENOMIC DNA]</scope>
    <source>
        <strain evidence="1 2">PheS2</strain>
    </source>
</reference>